<dbReference type="EMBL" id="JBEPSH010000013">
    <property type="protein sequence ID" value="MET4580005.1"/>
    <property type="molecule type" value="Genomic_DNA"/>
</dbReference>
<dbReference type="RefSeq" id="WP_354448597.1">
    <property type="nucleotide sequence ID" value="NZ_JBEPSH010000013.1"/>
</dbReference>
<sequence>MISVVQYWHQPDYCPPAIRSRQNQWRSAFPEQYELFDRRTAADCLHAHFGQEVVSGFLACGVPAMASDYFRYHRLAITGGLYVDSSFLPGDLARIISLTGHPLFALSVPKVDLTPGIAQARQVLGKVLLNGVLWTKSAPSPYFSLLSALVRRLVHERSSNQIPMVTGIAVLTMFDYAVSASEKNSVRSLENIRLALPPGNERFLAVTLEFLQQHTKQLSELTPCAWADSEDMKDVFHRPAEDHSRLADPAHWTNHQGDIFTATS</sequence>
<proteinExistence type="predicted"/>
<evidence type="ECO:0000313" key="2">
    <source>
        <dbReference type="Proteomes" id="UP001549320"/>
    </source>
</evidence>
<evidence type="ECO:0000313" key="1">
    <source>
        <dbReference type="EMBL" id="MET4580005.1"/>
    </source>
</evidence>
<gene>
    <name evidence="1" type="ORF">ABIE13_005143</name>
</gene>
<comment type="caution">
    <text evidence="1">The sequence shown here is derived from an EMBL/GenBank/DDBJ whole genome shotgun (WGS) entry which is preliminary data.</text>
</comment>
<name>A0ABV2QHF6_9BURK</name>
<accession>A0ABV2QHF6</accession>
<reference evidence="1 2" key="1">
    <citation type="submission" date="2024-06" db="EMBL/GenBank/DDBJ databases">
        <title>Sorghum-associated microbial communities from plants grown in Nebraska, USA.</title>
        <authorList>
            <person name="Schachtman D."/>
        </authorList>
    </citation>
    <scope>NUCLEOTIDE SEQUENCE [LARGE SCALE GENOMIC DNA]</scope>
    <source>
        <strain evidence="1 2">2709</strain>
    </source>
</reference>
<dbReference type="Proteomes" id="UP001549320">
    <property type="component" value="Unassembled WGS sequence"/>
</dbReference>
<organism evidence="1 2">
    <name type="scientific">Ottowia thiooxydans</name>
    <dbReference type="NCBI Taxonomy" id="219182"/>
    <lineage>
        <taxon>Bacteria</taxon>
        <taxon>Pseudomonadati</taxon>
        <taxon>Pseudomonadota</taxon>
        <taxon>Betaproteobacteria</taxon>
        <taxon>Burkholderiales</taxon>
        <taxon>Comamonadaceae</taxon>
        <taxon>Ottowia</taxon>
    </lineage>
</organism>
<protein>
    <submittedName>
        <fullName evidence="1">Uncharacterized protein</fullName>
    </submittedName>
</protein>
<keyword evidence="2" id="KW-1185">Reference proteome</keyword>